<dbReference type="EMBL" id="JANAVB010034617">
    <property type="protein sequence ID" value="KAJ6806444.1"/>
    <property type="molecule type" value="Genomic_DNA"/>
</dbReference>
<reference evidence="2" key="2">
    <citation type="submission" date="2023-04" db="EMBL/GenBank/DDBJ databases">
        <authorList>
            <person name="Bruccoleri R.E."/>
            <person name="Oakeley E.J."/>
            <person name="Faust A.-M."/>
            <person name="Dessus-Babus S."/>
            <person name="Altorfer M."/>
            <person name="Burckhardt D."/>
            <person name="Oertli M."/>
            <person name="Naumann U."/>
            <person name="Petersen F."/>
            <person name="Wong J."/>
        </authorList>
    </citation>
    <scope>NUCLEOTIDE SEQUENCE</scope>
    <source>
        <strain evidence="2">GSM-AAB239-AS_SAM_17_03QT</strain>
        <tissue evidence="2">Leaf</tissue>
    </source>
</reference>
<dbReference type="AlphaFoldDB" id="A0AAX6EBD7"/>
<name>A0AAX6EBD7_IRIPA</name>
<dbReference type="Proteomes" id="UP001140949">
    <property type="component" value="Unassembled WGS sequence"/>
</dbReference>
<evidence type="ECO:0000313" key="2">
    <source>
        <dbReference type="EMBL" id="KAJ6801315.1"/>
    </source>
</evidence>
<keyword evidence="4" id="KW-1185">Reference proteome</keyword>
<evidence type="ECO:0000313" key="3">
    <source>
        <dbReference type="EMBL" id="KAJ6806444.1"/>
    </source>
</evidence>
<comment type="similarity">
    <text evidence="1">Belongs to the LOR family.</text>
</comment>
<gene>
    <name evidence="3" type="ORF">M6B38_174535</name>
    <name evidence="2" type="ORF">M6B38_198340</name>
</gene>
<proteinExistence type="inferred from homology"/>
<dbReference type="InterPro" id="IPR038595">
    <property type="entry name" value="LOR_sf"/>
</dbReference>
<dbReference type="InterPro" id="IPR007612">
    <property type="entry name" value="LOR"/>
</dbReference>
<reference evidence="2" key="1">
    <citation type="journal article" date="2023" name="GigaByte">
        <title>Genome assembly of the bearded iris, Iris pallida Lam.</title>
        <authorList>
            <person name="Bruccoleri R.E."/>
            <person name="Oakeley E.J."/>
            <person name="Faust A.M.E."/>
            <person name="Altorfer M."/>
            <person name="Dessus-Babus S."/>
            <person name="Burckhardt D."/>
            <person name="Oertli M."/>
            <person name="Naumann U."/>
            <person name="Petersen F."/>
            <person name="Wong J."/>
        </authorList>
    </citation>
    <scope>NUCLEOTIDE SEQUENCE</scope>
    <source>
        <strain evidence="2">GSM-AAB239-AS_SAM_17_03QT</strain>
    </source>
</reference>
<organism evidence="2 4">
    <name type="scientific">Iris pallida</name>
    <name type="common">Sweet iris</name>
    <dbReference type="NCBI Taxonomy" id="29817"/>
    <lineage>
        <taxon>Eukaryota</taxon>
        <taxon>Viridiplantae</taxon>
        <taxon>Streptophyta</taxon>
        <taxon>Embryophyta</taxon>
        <taxon>Tracheophyta</taxon>
        <taxon>Spermatophyta</taxon>
        <taxon>Magnoliopsida</taxon>
        <taxon>Liliopsida</taxon>
        <taxon>Asparagales</taxon>
        <taxon>Iridaceae</taxon>
        <taxon>Iridoideae</taxon>
        <taxon>Irideae</taxon>
        <taxon>Iris</taxon>
    </lineage>
</organism>
<dbReference type="Gene3D" id="2.40.160.200">
    <property type="entry name" value="LURP1-related"/>
    <property type="match status" value="1"/>
</dbReference>
<dbReference type="SUPFAM" id="SSF54518">
    <property type="entry name" value="Tubby C-terminal domain-like"/>
    <property type="match status" value="1"/>
</dbReference>
<dbReference type="Pfam" id="PF04525">
    <property type="entry name" value="LOR"/>
    <property type="match status" value="1"/>
</dbReference>
<evidence type="ECO:0000313" key="4">
    <source>
        <dbReference type="Proteomes" id="UP001140949"/>
    </source>
</evidence>
<dbReference type="EMBL" id="JANAVB010038108">
    <property type="protein sequence ID" value="KAJ6801315.1"/>
    <property type="molecule type" value="Genomic_DNA"/>
</dbReference>
<evidence type="ECO:0000256" key="1">
    <source>
        <dbReference type="ARBA" id="ARBA00005437"/>
    </source>
</evidence>
<protein>
    <submittedName>
        <fullName evidence="2">Protein LURP-one-related 8-like</fullName>
    </submittedName>
</protein>
<dbReference type="InterPro" id="IPR025659">
    <property type="entry name" value="Tubby-like_C"/>
</dbReference>
<comment type="caution">
    <text evidence="2">The sequence shown here is derived from an EMBL/GenBank/DDBJ whole genome shotgun (WGS) entry which is preliminary data.</text>
</comment>
<sequence>MAKIFPNSPAIESPPSACDRTAEEAAEAAMTVWRKSLLFNCKGFTVYDSRGDLLFRVDNYSATRSGGEIVLMDSSGKSLLTIRRKRLSLGEKWLIYNGDEVENPIFSVKKHVMLFGSEGLARVTPCRGFQNRLEESYQIEGSYSRRECRVYDGRRRAVAEVARKEAAAGVALGGDVFRLIAKPEIDAGFAMAVVVVLDQMYGP</sequence>
<dbReference type="PANTHER" id="PTHR31087">
    <property type="match status" value="1"/>
</dbReference>
<dbReference type="PANTHER" id="PTHR31087:SF131">
    <property type="entry name" value="TRANSLATION INITIATION FACTOR 2B FAMILY PROTEIN, PUTATIVE, EXPRESSED-RELATED"/>
    <property type="match status" value="1"/>
</dbReference>
<accession>A0AAX6EBD7</accession>